<reference evidence="3" key="1">
    <citation type="journal article" date="2019" name="Int. J. Syst. Evol. Microbiol.">
        <title>The Global Catalogue of Microorganisms (GCM) 10K type strain sequencing project: providing services to taxonomists for standard genome sequencing and annotation.</title>
        <authorList>
            <consortium name="The Broad Institute Genomics Platform"/>
            <consortium name="The Broad Institute Genome Sequencing Center for Infectious Disease"/>
            <person name="Wu L."/>
            <person name="Ma J."/>
        </authorList>
    </citation>
    <scope>NUCLEOTIDE SEQUENCE [LARGE SCALE GENOMIC DNA]</scope>
    <source>
        <strain evidence="3">CCUG 56042</strain>
    </source>
</reference>
<dbReference type="Pfam" id="PF02754">
    <property type="entry name" value="CCG"/>
    <property type="match status" value="2"/>
</dbReference>
<evidence type="ECO:0000313" key="3">
    <source>
        <dbReference type="Proteomes" id="UP001596103"/>
    </source>
</evidence>
<gene>
    <name evidence="2" type="ORF">ACFPTO_08705</name>
</gene>
<comment type="caution">
    <text evidence="2">The sequence shown here is derived from an EMBL/GenBank/DDBJ whole genome shotgun (WGS) entry which is preliminary data.</text>
</comment>
<dbReference type="InterPro" id="IPR004017">
    <property type="entry name" value="Cys_rich_dom"/>
</dbReference>
<organism evidence="2 3">
    <name type="scientific">Paraburkholderia denitrificans</name>
    <dbReference type="NCBI Taxonomy" id="694025"/>
    <lineage>
        <taxon>Bacteria</taxon>
        <taxon>Pseudomonadati</taxon>
        <taxon>Pseudomonadota</taxon>
        <taxon>Betaproteobacteria</taxon>
        <taxon>Burkholderiales</taxon>
        <taxon>Burkholderiaceae</taxon>
        <taxon>Paraburkholderia</taxon>
    </lineage>
</organism>
<name>A0ABW0J744_9BURK</name>
<proteinExistence type="predicted"/>
<dbReference type="Proteomes" id="UP001596103">
    <property type="component" value="Unassembled WGS sequence"/>
</dbReference>
<feature type="domain" description="Cysteine-rich" evidence="1">
    <location>
        <begin position="150"/>
        <end position="233"/>
    </location>
</feature>
<dbReference type="PANTHER" id="PTHR30296:SF0">
    <property type="entry name" value="LACTATE UTILIZATION PROTEIN A"/>
    <property type="match status" value="1"/>
</dbReference>
<dbReference type="RefSeq" id="WP_377710858.1">
    <property type="nucleotide sequence ID" value="NZ_JBHSMP010000011.1"/>
</dbReference>
<feature type="domain" description="Cysteine-rich" evidence="1">
    <location>
        <begin position="16"/>
        <end position="96"/>
    </location>
</feature>
<protein>
    <submittedName>
        <fullName evidence="2">(Fe-S)-binding protein</fullName>
    </submittedName>
</protein>
<accession>A0ABW0J744</accession>
<sequence length="262" mass="28256">MKPRHYPTGKRPTDVYLFATCLVDLFVPQAGLDAVKLLEREGITVHFPRSQSCCGQPAWSSGNPRQAQEVARAQFGLFDQPWPVIVPSGSCAGMMRHHWPALFEEDPEAAAKATELSERIYELTEFLVRVLKIDLGALGAATASTGESIVLHTSCGARREMGTREHGVEAVDALPGVTRVEHERESECCGFGGTFSLKHPDISGAMVADKLASAVATGCDRLVTADCGCMLNIGHAAEHQGAQLAVEHMASFLWRRTGGDKA</sequence>
<dbReference type="EMBL" id="JBHSMP010000011">
    <property type="protein sequence ID" value="MFC5428876.1"/>
    <property type="molecule type" value="Genomic_DNA"/>
</dbReference>
<keyword evidence="3" id="KW-1185">Reference proteome</keyword>
<evidence type="ECO:0000313" key="2">
    <source>
        <dbReference type="EMBL" id="MFC5428876.1"/>
    </source>
</evidence>
<dbReference type="PANTHER" id="PTHR30296">
    <property type="entry name" value="UNCHARACTERIZED PROTEIN YKGE"/>
    <property type="match status" value="1"/>
</dbReference>
<evidence type="ECO:0000259" key="1">
    <source>
        <dbReference type="Pfam" id="PF02754"/>
    </source>
</evidence>